<accession>A0A2H0XXR4</accession>
<protein>
    <submittedName>
        <fullName evidence="1">Uncharacterized protein</fullName>
    </submittedName>
</protein>
<evidence type="ECO:0000313" key="1">
    <source>
        <dbReference type="EMBL" id="PIS29724.1"/>
    </source>
</evidence>
<dbReference type="Proteomes" id="UP000231343">
    <property type="component" value="Unassembled WGS sequence"/>
</dbReference>
<gene>
    <name evidence="1" type="ORF">COT42_04490</name>
</gene>
<comment type="caution">
    <text evidence="1">The sequence shown here is derived from an EMBL/GenBank/DDBJ whole genome shotgun (WGS) entry which is preliminary data.</text>
</comment>
<name>A0A2H0XXR4_UNCSA</name>
<organism evidence="1 2">
    <name type="scientific">Candidatus Saganbacteria bacterium CG08_land_8_20_14_0_20_45_16</name>
    <dbReference type="NCBI Taxonomy" id="2014293"/>
    <lineage>
        <taxon>Bacteria</taxon>
        <taxon>Bacillati</taxon>
        <taxon>Saganbacteria</taxon>
    </lineage>
</organism>
<reference evidence="1 2" key="1">
    <citation type="submission" date="2017-09" db="EMBL/GenBank/DDBJ databases">
        <title>Depth-based differentiation of microbial function through sediment-hosted aquifers and enrichment of novel symbionts in the deep terrestrial subsurface.</title>
        <authorList>
            <person name="Probst A.J."/>
            <person name="Ladd B."/>
            <person name="Jarett J.K."/>
            <person name="Geller-Mcgrath D.E."/>
            <person name="Sieber C.M."/>
            <person name="Emerson J.B."/>
            <person name="Anantharaman K."/>
            <person name="Thomas B.C."/>
            <person name="Malmstrom R."/>
            <person name="Stieglmeier M."/>
            <person name="Klingl A."/>
            <person name="Woyke T."/>
            <person name="Ryan C.M."/>
            <person name="Banfield J.F."/>
        </authorList>
    </citation>
    <scope>NUCLEOTIDE SEQUENCE [LARGE SCALE GENOMIC DNA]</scope>
    <source>
        <strain evidence="1">CG08_land_8_20_14_0_20_45_16</strain>
    </source>
</reference>
<dbReference type="EMBL" id="PEYM01000075">
    <property type="protein sequence ID" value="PIS29724.1"/>
    <property type="molecule type" value="Genomic_DNA"/>
</dbReference>
<proteinExistence type="predicted"/>
<sequence>MTTVTKISNSLLPPRLAKLIISCQLVSHWPKIEKIVGGKYKVTATVDVSGVPQNSHFDLSIRVFLPCQIQVRGKIIECDKQKEVRAFLTVERNGKHEFSFEVGQFISYSPINGWPNIEVNPNYILLILHAMLPPN</sequence>
<dbReference type="AlphaFoldDB" id="A0A2H0XXR4"/>
<evidence type="ECO:0000313" key="2">
    <source>
        <dbReference type="Proteomes" id="UP000231343"/>
    </source>
</evidence>